<name>A0A8X8AYV7_BRACI</name>
<evidence type="ECO:0000313" key="2">
    <source>
        <dbReference type="EMBL" id="KAG2314802.1"/>
    </source>
</evidence>
<feature type="compositionally biased region" description="Acidic residues" evidence="1">
    <location>
        <begin position="56"/>
        <end position="67"/>
    </location>
</feature>
<organism evidence="2 3">
    <name type="scientific">Brassica carinata</name>
    <name type="common">Ethiopian mustard</name>
    <name type="synonym">Abyssinian cabbage</name>
    <dbReference type="NCBI Taxonomy" id="52824"/>
    <lineage>
        <taxon>Eukaryota</taxon>
        <taxon>Viridiplantae</taxon>
        <taxon>Streptophyta</taxon>
        <taxon>Embryophyta</taxon>
        <taxon>Tracheophyta</taxon>
        <taxon>Spermatophyta</taxon>
        <taxon>Magnoliopsida</taxon>
        <taxon>eudicotyledons</taxon>
        <taxon>Gunneridae</taxon>
        <taxon>Pentapetalae</taxon>
        <taxon>rosids</taxon>
        <taxon>malvids</taxon>
        <taxon>Brassicales</taxon>
        <taxon>Brassicaceae</taxon>
        <taxon>Brassiceae</taxon>
        <taxon>Brassica</taxon>
    </lineage>
</organism>
<gene>
    <name evidence="2" type="ORF">Bca52824_017924</name>
</gene>
<evidence type="ECO:0000313" key="3">
    <source>
        <dbReference type="Proteomes" id="UP000886595"/>
    </source>
</evidence>
<proteinExistence type="predicted"/>
<accession>A0A8X8AYV7</accession>
<evidence type="ECO:0000256" key="1">
    <source>
        <dbReference type="SAM" id="MobiDB-lite"/>
    </source>
</evidence>
<dbReference type="AlphaFoldDB" id="A0A8X8AYV7"/>
<reference evidence="2 3" key="1">
    <citation type="submission" date="2020-02" db="EMBL/GenBank/DDBJ databases">
        <authorList>
            <person name="Ma Q."/>
            <person name="Huang Y."/>
            <person name="Song X."/>
            <person name="Pei D."/>
        </authorList>
    </citation>
    <scope>NUCLEOTIDE SEQUENCE [LARGE SCALE GENOMIC DNA]</scope>
    <source>
        <strain evidence="2">Sxm20200214</strain>
        <tissue evidence="2">Leaf</tissue>
    </source>
</reference>
<feature type="compositionally biased region" description="Polar residues" evidence="1">
    <location>
        <begin position="109"/>
        <end position="118"/>
    </location>
</feature>
<protein>
    <submittedName>
        <fullName evidence="2">Uncharacterized protein</fullName>
    </submittedName>
</protein>
<dbReference type="Proteomes" id="UP000886595">
    <property type="component" value="Unassembled WGS sequence"/>
</dbReference>
<sequence>MVKKLKGEAPTLPEEEDRDTNLVAMNENLNPNPDEEDQDLNSGEEQDGYAKSCMKEEEDVNSVEEEEKAANSENNTGEEDGEIGSEERSSDETPAVDDVQPNDDEEGNNEGSSSQTLRNCGDTRVDNPISLSCWTKTSLMYTLFPLDECCRISILRSIDTDVNKIEALALAIRVAALEEDADMNKIDALT</sequence>
<comment type="caution">
    <text evidence="2">The sequence shown here is derived from an EMBL/GenBank/DDBJ whole genome shotgun (WGS) entry which is preliminary data.</text>
</comment>
<feature type="compositionally biased region" description="Acidic residues" evidence="1">
    <location>
        <begin position="33"/>
        <end position="47"/>
    </location>
</feature>
<keyword evidence="3" id="KW-1185">Reference proteome</keyword>
<dbReference type="EMBL" id="JAAMPC010000004">
    <property type="protein sequence ID" value="KAG2314802.1"/>
    <property type="molecule type" value="Genomic_DNA"/>
</dbReference>
<feature type="region of interest" description="Disordered" evidence="1">
    <location>
        <begin position="1"/>
        <end position="122"/>
    </location>
</feature>